<keyword evidence="1" id="KW-0812">Transmembrane</keyword>
<dbReference type="Gramene" id="ONK69275">
    <property type="protein sequence ID" value="ONK69275"/>
    <property type="gene ID" value="A4U43_C05F21150"/>
</dbReference>
<evidence type="ECO:0000256" key="1">
    <source>
        <dbReference type="SAM" id="Phobius"/>
    </source>
</evidence>
<name>A0A5P1ETA4_ASPOF</name>
<accession>A0A5P1ETA4</accession>
<evidence type="ECO:0000313" key="2">
    <source>
        <dbReference type="EMBL" id="ONK69275.1"/>
    </source>
</evidence>
<organism evidence="2 3">
    <name type="scientific">Asparagus officinalis</name>
    <name type="common">Garden asparagus</name>
    <dbReference type="NCBI Taxonomy" id="4686"/>
    <lineage>
        <taxon>Eukaryota</taxon>
        <taxon>Viridiplantae</taxon>
        <taxon>Streptophyta</taxon>
        <taxon>Embryophyta</taxon>
        <taxon>Tracheophyta</taxon>
        <taxon>Spermatophyta</taxon>
        <taxon>Magnoliopsida</taxon>
        <taxon>Liliopsida</taxon>
        <taxon>Asparagales</taxon>
        <taxon>Asparagaceae</taxon>
        <taxon>Asparagoideae</taxon>
        <taxon>Asparagus</taxon>
    </lineage>
</organism>
<dbReference type="AlphaFoldDB" id="A0A5P1ETA4"/>
<gene>
    <name evidence="2" type="ORF">A4U43_C05F21150</name>
</gene>
<keyword evidence="1" id="KW-0472">Membrane</keyword>
<proteinExistence type="predicted"/>
<dbReference type="EMBL" id="CM007385">
    <property type="protein sequence ID" value="ONK69275.1"/>
    <property type="molecule type" value="Genomic_DNA"/>
</dbReference>
<reference evidence="3" key="1">
    <citation type="journal article" date="2017" name="Nat. Commun.">
        <title>The asparagus genome sheds light on the origin and evolution of a young Y chromosome.</title>
        <authorList>
            <person name="Harkess A."/>
            <person name="Zhou J."/>
            <person name="Xu C."/>
            <person name="Bowers J.E."/>
            <person name="Van der Hulst R."/>
            <person name="Ayyampalayam S."/>
            <person name="Mercati F."/>
            <person name="Riccardi P."/>
            <person name="McKain M.R."/>
            <person name="Kakrana A."/>
            <person name="Tang H."/>
            <person name="Ray J."/>
            <person name="Groenendijk J."/>
            <person name="Arikit S."/>
            <person name="Mathioni S.M."/>
            <person name="Nakano M."/>
            <person name="Shan H."/>
            <person name="Telgmann-Rauber A."/>
            <person name="Kanno A."/>
            <person name="Yue Z."/>
            <person name="Chen H."/>
            <person name="Li W."/>
            <person name="Chen Y."/>
            <person name="Xu X."/>
            <person name="Zhang Y."/>
            <person name="Luo S."/>
            <person name="Chen H."/>
            <person name="Gao J."/>
            <person name="Mao Z."/>
            <person name="Pires J.C."/>
            <person name="Luo M."/>
            <person name="Kudrna D."/>
            <person name="Wing R.A."/>
            <person name="Meyers B.C."/>
            <person name="Yi K."/>
            <person name="Kong H."/>
            <person name="Lavrijsen P."/>
            <person name="Sunseri F."/>
            <person name="Falavigna A."/>
            <person name="Ye Y."/>
            <person name="Leebens-Mack J.H."/>
            <person name="Chen G."/>
        </authorList>
    </citation>
    <scope>NUCLEOTIDE SEQUENCE [LARGE SCALE GENOMIC DNA]</scope>
    <source>
        <strain evidence="3">cv. DH0086</strain>
    </source>
</reference>
<dbReference type="Proteomes" id="UP000243459">
    <property type="component" value="Chromosome 5"/>
</dbReference>
<sequence length="132" mass="13905">MDGVAGGGQVVKVVVFASVGVFVAGVGRYWLQLLLRSGVDGYRGEDQESHCLCVSGVCGVRGSLIGGLFGANWWECGVGSVVVGMTCARSASDGVDADRTCTVLGFEEAVDEVEDVEGKRVVWRNPHWLPQG</sequence>
<keyword evidence="3" id="KW-1185">Reference proteome</keyword>
<keyword evidence="1" id="KW-1133">Transmembrane helix</keyword>
<feature type="transmembrane region" description="Helical" evidence="1">
    <location>
        <begin position="13"/>
        <end position="31"/>
    </location>
</feature>
<protein>
    <submittedName>
        <fullName evidence="2">Uncharacterized protein</fullName>
    </submittedName>
</protein>
<evidence type="ECO:0000313" key="3">
    <source>
        <dbReference type="Proteomes" id="UP000243459"/>
    </source>
</evidence>